<feature type="transmembrane region" description="Helical" evidence="1">
    <location>
        <begin position="231"/>
        <end position="249"/>
    </location>
</feature>
<evidence type="ECO:0000256" key="1">
    <source>
        <dbReference type="SAM" id="Phobius"/>
    </source>
</evidence>
<evidence type="ECO:0000313" key="3">
    <source>
        <dbReference type="Proteomes" id="UP000250079"/>
    </source>
</evidence>
<feature type="transmembrane region" description="Helical" evidence="1">
    <location>
        <begin position="202"/>
        <end position="225"/>
    </location>
</feature>
<feature type="transmembrane region" description="Helical" evidence="1">
    <location>
        <begin position="308"/>
        <end position="327"/>
    </location>
</feature>
<feature type="transmembrane region" description="Helical" evidence="1">
    <location>
        <begin position="362"/>
        <end position="379"/>
    </location>
</feature>
<keyword evidence="1" id="KW-1133">Transmembrane helix</keyword>
<proteinExistence type="predicted"/>
<protein>
    <submittedName>
        <fullName evidence="2">Uncharacterized protein</fullName>
    </submittedName>
</protein>
<feature type="transmembrane region" description="Helical" evidence="1">
    <location>
        <begin position="270"/>
        <end position="288"/>
    </location>
</feature>
<keyword evidence="3" id="KW-1185">Reference proteome</keyword>
<organism evidence="2 3">
    <name type="scientific">Granulosicoccus antarcticus IMCC3135</name>
    <dbReference type="NCBI Taxonomy" id="1192854"/>
    <lineage>
        <taxon>Bacteria</taxon>
        <taxon>Pseudomonadati</taxon>
        <taxon>Pseudomonadota</taxon>
        <taxon>Gammaproteobacteria</taxon>
        <taxon>Chromatiales</taxon>
        <taxon>Granulosicoccaceae</taxon>
        <taxon>Granulosicoccus</taxon>
    </lineage>
</organism>
<feature type="transmembrane region" description="Helical" evidence="1">
    <location>
        <begin position="94"/>
        <end position="112"/>
    </location>
</feature>
<feature type="transmembrane region" description="Helical" evidence="1">
    <location>
        <begin position="7"/>
        <end position="27"/>
    </location>
</feature>
<dbReference type="AlphaFoldDB" id="A0A2Z2P7P7"/>
<reference evidence="2 3" key="1">
    <citation type="submission" date="2016-12" db="EMBL/GenBank/DDBJ databases">
        <authorList>
            <person name="Song W.-J."/>
            <person name="Kurnit D.M."/>
        </authorList>
    </citation>
    <scope>NUCLEOTIDE SEQUENCE [LARGE SCALE GENOMIC DNA]</scope>
    <source>
        <strain evidence="2 3">IMCC3135</strain>
    </source>
</reference>
<feature type="transmembrane region" description="Helical" evidence="1">
    <location>
        <begin position="339"/>
        <end position="356"/>
    </location>
</feature>
<dbReference type="EMBL" id="CP018632">
    <property type="protein sequence ID" value="ASJ76707.1"/>
    <property type="molecule type" value="Genomic_DNA"/>
</dbReference>
<name>A0A2Z2P7P7_9GAMM</name>
<feature type="transmembrane region" description="Helical" evidence="1">
    <location>
        <begin position="117"/>
        <end position="134"/>
    </location>
</feature>
<feature type="transmembrane region" description="Helical" evidence="1">
    <location>
        <begin position="149"/>
        <end position="171"/>
    </location>
</feature>
<evidence type="ECO:0000313" key="2">
    <source>
        <dbReference type="EMBL" id="ASJ76707.1"/>
    </source>
</evidence>
<dbReference type="KEGG" id="gai:IMCC3135_33315"/>
<gene>
    <name evidence="2" type="ORF">IMCC3135_33315</name>
</gene>
<dbReference type="PROSITE" id="PS51257">
    <property type="entry name" value="PROKAR_LIPOPROTEIN"/>
    <property type="match status" value="1"/>
</dbReference>
<keyword evidence="1" id="KW-0472">Membrane</keyword>
<feature type="transmembrane region" description="Helical" evidence="1">
    <location>
        <begin position="71"/>
        <end position="88"/>
    </location>
</feature>
<dbReference type="Proteomes" id="UP000250079">
    <property type="component" value="Chromosome"/>
</dbReference>
<keyword evidence="1" id="KW-0812">Transmembrane</keyword>
<sequence length="393" mass="43432">MMPRSTSGIIIFLICSVCGIFACRFFKLTHPEYLFALAFIQGTWLGVWCQDLHQFAGSHGVPRFASRITKFYLMVLLATGLFIAAIALVNHDLFSIVGLLMAIVVIASVLTLLTRNLLLVLVVVFAVILGMNKIPDVGREGIANLLNSIYLYPVSVLALLPGLAILHSLLIKPVNIERRSLRQDYGNNIENKRWHSGGLYGVSWFSHLRAASGGILFFLVFFHFYEPPLQMFSIVWSIWILSFPVQNIGRSMSVAPRAWLSGAIHSRAELSSALLIRFLSIAGIYTLAGLALSPLASLLSIDLPENTGSVVVAAFVGSALSLGLISSYSSNLEEKTNSFHRNLLLLGFYIALFILARIPVEFVWGVTGLVACAALYFLYRGHQRITKMEFITF</sequence>
<accession>A0A2Z2P7P7</accession>